<dbReference type="Proteomes" id="UP000054564">
    <property type="component" value="Unassembled WGS sequence"/>
</dbReference>
<gene>
    <name evidence="3" type="ORF">PSTG_00994</name>
</gene>
<comment type="caution">
    <text evidence="3">The sequence shown here is derived from an EMBL/GenBank/DDBJ whole genome shotgun (WGS) entry which is preliminary data.</text>
</comment>
<keyword evidence="2" id="KW-0732">Signal</keyword>
<feature type="chain" id="PRO_5005550345" description="Carbohydrate-binding module family 13 protein" evidence="2">
    <location>
        <begin position="24"/>
        <end position="277"/>
    </location>
</feature>
<evidence type="ECO:0000256" key="1">
    <source>
        <dbReference type="SAM" id="MobiDB-lite"/>
    </source>
</evidence>
<dbReference type="OrthoDB" id="2564904at2759"/>
<feature type="region of interest" description="Disordered" evidence="1">
    <location>
        <begin position="231"/>
        <end position="277"/>
    </location>
</feature>
<dbReference type="AlphaFoldDB" id="A0A0L0W3H1"/>
<accession>A0A0L0W3H1</accession>
<feature type="signal peptide" evidence="2">
    <location>
        <begin position="1"/>
        <end position="23"/>
    </location>
</feature>
<organism evidence="3 4">
    <name type="scientific">Puccinia striiformis f. sp. tritici PST-78</name>
    <dbReference type="NCBI Taxonomy" id="1165861"/>
    <lineage>
        <taxon>Eukaryota</taxon>
        <taxon>Fungi</taxon>
        <taxon>Dikarya</taxon>
        <taxon>Basidiomycota</taxon>
        <taxon>Pucciniomycotina</taxon>
        <taxon>Pucciniomycetes</taxon>
        <taxon>Pucciniales</taxon>
        <taxon>Pucciniaceae</taxon>
        <taxon>Puccinia</taxon>
    </lineage>
</organism>
<name>A0A0L0W3H1_9BASI</name>
<evidence type="ECO:0000256" key="2">
    <source>
        <dbReference type="SAM" id="SignalP"/>
    </source>
</evidence>
<keyword evidence="4" id="KW-1185">Reference proteome</keyword>
<sequence>MDNCRIKFFSLFLPLVLSPGSLALLTGFDRHNLPYQSDPTAGQTGYNQCGPTAHRDSHCQNAFVKSAEDFCIFAPPRPLVVGEAERIAVSYCTKDGYGTRLIPPGTFKNMHFVRTPHYVQITALGDFTKVNVPQGDEGGELDPSGPDGHGNPVGGLVFGERGQFNHWTEFLAYNEFCIRACFNGPDSERYCQHIYDLEGCRWNIPGNYDGPGFDECEGEDVPHPMGEYQRPDGSIDTWHRGSSPLPPEGAAGKLKKCKSVPPPGLNYPHSKRRVLSA</sequence>
<reference evidence="4" key="1">
    <citation type="submission" date="2014-03" db="EMBL/GenBank/DDBJ databases">
        <title>The Genome Sequence of Puccinia striiformis f. sp. tritici PST-78.</title>
        <authorList>
            <consortium name="The Broad Institute Genome Sequencing Platform"/>
            <person name="Cuomo C."/>
            <person name="Hulbert S."/>
            <person name="Chen X."/>
            <person name="Walker B."/>
            <person name="Young S.K."/>
            <person name="Zeng Q."/>
            <person name="Gargeya S."/>
            <person name="Fitzgerald M."/>
            <person name="Haas B."/>
            <person name="Abouelleil A."/>
            <person name="Alvarado L."/>
            <person name="Arachchi H.M."/>
            <person name="Berlin A.M."/>
            <person name="Chapman S.B."/>
            <person name="Goldberg J."/>
            <person name="Griggs A."/>
            <person name="Gujja S."/>
            <person name="Hansen M."/>
            <person name="Howarth C."/>
            <person name="Imamovic A."/>
            <person name="Larimer J."/>
            <person name="McCowan C."/>
            <person name="Montmayeur A."/>
            <person name="Murphy C."/>
            <person name="Neiman D."/>
            <person name="Pearson M."/>
            <person name="Priest M."/>
            <person name="Roberts A."/>
            <person name="Saif S."/>
            <person name="Shea T."/>
            <person name="Sisk P."/>
            <person name="Sykes S."/>
            <person name="Wortman J."/>
            <person name="Nusbaum C."/>
            <person name="Birren B."/>
        </authorList>
    </citation>
    <scope>NUCLEOTIDE SEQUENCE [LARGE SCALE GENOMIC DNA]</scope>
    <source>
        <strain evidence="4">race PST-78</strain>
    </source>
</reference>
<protein>
    <recommendedName>
        <fullName evidence="5">Carbohydrate-binding module family 13 protein</fullName>
    </recommendedName>
</protein>
<proteinExistence type="predicted"/>
<evidence type="ECO:0008006" key="5">
    <source>
        <dbReference type="Google" id="ProtNLM"/>
    </source>
</evidence>
<evidence type="ECO:0000313" key="3">
    <source>
        <dbReference type="EMBL" id="KNF06002.1"/>
    </source>
</evidence>
<dbReference type="EMBL" id="AJIL01000005">
    <property type="protein sequence ID" value="KNF06002.1"/>
    <property type="molecule type" value="Genomic_DNA"/>
</dbReference>
<evidence type="ECO:0000313" key="4">
    <source>
        <dbReference type="Proteomes" id="UP000054564"/>
    </source>
</evidence>
<dbReference type="STRING" id="1165861.A0A0L0W3H1"/>